<evidence type="ECO:0000313" key="5">
    <source>
        <dbReference type="EMBL" id="RVT48404.1"/>
    </source>
</evidence>
<protein>
    <submittedName>
        <fullName evidence="5">J domain-containing protein</fullName>
    </submittedName>
</protein>
<reference evidence="5 6" key="1">
    <citation type="submission" date="2019-01" db="EMBL/GenBank/DDBJ databases">
        <authorList>
            <person name="Chen W.-M."/>
        </authorList>
    </citation>
    <scope>NUCLEOTIDE SEQUENCE [LARGE SCALE GENOMIC DNA]</scope>
    <source>
        <strain evidence="5 6">ICH-3</strain>
    </source>
</reference>
<dbReference type="InterPro" id="IPR036869">
    <property type="entry name" value="J_dom_sf"/>
</dbReference>
<dbReference type="Gene3D" id="2.60.260.20">
    <property type="entry name" value="Urease metallochaperone UreE, N-terminal domain"/>
    <property type="match status" value="2"/>
</dbReference>
<keyword evidence="6" id="KW-1185">Reference proteome</keyword>
<accession>A0A3S2ULL5</accession>
<sequence length="334" mass="35848">MDYKDYYATLGVPRDATADDIKRAFRKLAREYHPDVSKAPDAAARMSEINEANAVLSDPERRAAYDALGQGRRPGESFTPPPDWDAGFEFSGTPFDGAGTGDFSDFFTELFGRSRGGHGWHAARGAGKAMAGEDHHAKILLDLEDALRGATRQISLRSPQLGADGRVRLVERTLDVRIPAGVRPGQMIRLAGQGGPGHAGAPAGDLYLQVTLRPHADWHVDGANLVGTVAVAPWEAALGAVVPVTLPHGQTLKVRVPPDAQPGRVLRVPGRGLPGRQPGDLELAVRVVLPSAWDPRARRLYEEMAATLTDFDARKVAAAEADRQGTATREEDAP</sequence>
<dbReference type="EMBL" id="SACT01000010">
    <property type="protein sequence ID" value="RVT48404.1"/>
    <property type="molecule type" value="Genomic_DNA"/>
</dbReference>
<dbReference type="RefSeq" id="WP_128200803.1">
    <property type="nucleotide sequence ID" value="NZ_SACT01000010.1"/>
</dbReference>
<dbReference type="Proteomes" id="UP000288178">
    <property type="component" value="Unassembled WGS sequence"/>
</dbReference>
<dbReference type="InterPro" id="IPR008971">
    <property type="entry name" value="HSP40/DnaJ_pept-bd"/>
</dbReference>
<dbReference type="SMART" id="SM00271">
    <property type="entry name" value="DnaJ"/>
    <property type="match status" value="1"/>
</dbReference>
<evidence type="ECO:0000256" key="3">
    <source>
        <dbReference type="ARBA" id="ARBA00023186"/>
    </source>
</evidence>
<proteinExistence type="predicted"/>
<dbReference type="FunFam" id="2.60.260.20:FF:000008">
    <property type="entry name" value="Curved DNA-binding protein"/>
    <property type="match status" value="1"/>
</dbReference>
<organism evidence="5 6">
    <name type="scientific">Rubrivivax albus</name>
    <dbReference type="NCBI Taxonomy" id="2499835"/>
    <lineage>
        <taxon>Bacteria</taxon>
        <taxon>Pseudomonadati</taxon>
        <taxon>Pseudomonadota</taxon>
        <taxon>Betaproteobacteria</taxon>
        <taxon>Burkholderiales</taxon>
        <taxon>Sphaerotilaceae</taxon>
        <taxon>Rubrivivax</taxon>
    </lineage>
</organism>
<evidence type="ECO:0000259" key="4">
    <source>
        <dbReference type="PROSITE" id="PS50076"/>
    </source>
</evidence>
<dbReference type="CDD" id="cd06257">
    <property type="entry name" value="DnaJ"/>
    <property type="match status" value="1"/>
</dbReference>
<dbReference type="SUPFAM" id="SSF46565">
    <property type="entry name" value="Chaperone J-domain"/>
    <property type="match status" value="1"/>
</dbReference>
<dbReference type="PRINTS" id="PR00625">
    <property type="entry name" value="JDOMAIN"/>
</dbReference>
<dbReference type="Pfam" id="PF00226">
    <property type="entry name" value="DnaJ"/>
    <property type="match status" value="1"/>
</dbReference>
<dbReference type="InterPro" id="IPR001623">
    <property type="entry name" value="DnaJ_domain"/>
</dbReference>
<dbReference type="AlphaFoldDB" id="A0A3S2ULL5"/>
<gene>
    <name evidence="5" type="ORF">ENE75_22170</name>
</gene>
<dbReference type="GO" id="GO:0005737">
    <property type="term" value="C:cytoplasm"/>
    <property type="evidence" value="ECO:0007669"/>
    <property type="project" value="TreeGrafter"/>
</dbReference>
<name>A0A3S2ULL5_9BURK</name>
<dbReference type="PROSITE" id="PS50076">
    <property type="entry name" value="DNAJ_2"/>
    <property type="match status" value="1"/>
</dbReference>
<comment type="caution">
    <text evidence="5">The sequence shown here is derived from an EMBL/GenBank/DDBJ whole genome shotgun (WGS) entry which is preliminary data.</text>
</comment>
<evidence type="ECO:0000313" key="6">
    <source>
        <dbReference type="Proteomes" id="UP000288178"/>
    </source>
</evidence>
<dbReference type="Pfam" id="PF01556">
    <property type="entry name" value="DnaJ_C"/>
    <property type="match status" value="1"/>
</dbReference>
<feature type="domain" description="J" evidence="4">
    <location>
        <begin position="5"/>
        <end position="69"/>
    </location>
</feature>
<dbReference type="GO" id="GO:0051082">
    <property type="term" value="F:unfolded protein binding"/>
    <property type="evidence" value="ECO:0007669"/>
    <property type="project" value="InterPro"/>
</dbReference>
<keyword evidence="2" id="KW-0238">DNA-binding</keyword>
<keyword evidence="3" id="KW-0143">Chaperone</keyword>
<dbReference type="GO" id="GO:0042026">
    <property type="term" value="P:protein refolding"/>
    <property type="evidence" value="ECO:0007669"/>
    <property type="project" value="TreeGrafter"/>
</dbReference>
<dbReference type="Gene3D" id="1.10.287.110">
    <property type="entry name" value="DnaJ domain"/>
    <property type="match status" value="1"/>
</dbReference>
<dbReference type="CDD" id="cd10747">
    <property type="entry name" value="DnaJ_C"/>
    <property type="match status" value="1"/>
</dbReference>
<dbReference type="PANTHER" id="PTHR43096:SF52">
    <property type="entry name" value="DNAJ HOMOLOG 1, MITOCHONDRIAL-RELATED"/>
    <property type="match status" value="1"/>
</dbReference>
<keyword evidence="1" id="KW-0963">Cytoplasm</keyword>
<dbReference type="OrthoDB" id="9779889at2"/>
<dbReference type="InterPro" id="IPR002939">
    <property type="entry name" value="DnaJ_C"/>
</dbReference>
<dbReference type="GO" id="GO:0003677">
    <property type="term" value="F:DNA binding"/>
    <property type="evidence" value="ECO:0007669"/>
    <property type="project" value="UniProtKB-KW"/>
</dbReference>
<evidence type="ECO:0000256" key="1">
    <source>
        <dbReference type="ARBA" id="ARBA00022490"/>
    </source>
</evidence>
<dbReference type="PANTHER" id="PTHR43096">
    <property type="entry name" value="DNAJ HOMOLOG 1, MITOCHONDRIAL-RELATED"/>
    <property type="match status" value="1"/>
</dbReference>
<evidence type="ECO:0000256" key="2">
    <source>
        <dbReference type="ARBA" id="ARBA00023125"/>
    </source>
</evidence>
<dbReference type="SUPFAM" id="SSF49493">
    <property type="entry name" value="HSP40/DnaJ peptide-binding domain"/>
    <property type="match status" value="2"/>
</dbReference>